<feature type="transmembrane region" description="Helical" evidence="7">
    <location>
        <begin position="261"/>
        <end position="283"/>
    </location>
</feature>
<proteinExistence type="inferred from homology"/>
<keyword evidence="6 7" id="KW-0472">Membrane</keyword>
<keyword evidence="4 7" id="KW-0812">Transmembrane</keyword>
<dbReference type="RefSeq" id="WP_261616893.1">
    <property type="nucleotide sequence ID" value="NZ_JALIDZ010000007.1"/>
</dbReference>
<dbReference type="PROSITE" id="PS50928">
    <property type="entry name" value="ABC_TM1"/>
    <property type="match status" value="1"/>
</dbReference>
<evidence type="ECO:0000256" key="7">
    <source>
        <dbReference type="RuleBase" id="RU363032"/>
    </source>
</evidence>
<evidence type="ECO:0000256" key="4">
    <source>
        <dbReference type="ARBA" id="ARBA00022692"/>
    </source>
</evidence>
<keyword evidence="10" id="KW-1185">Reference proteome</keyword>
<feature type="transmembrane region" description="Helical" evidence="7">
    <location>
        <begin position="9"/>
        <end position="27"/>
    </location>
</feature>
<dbReference type="AlphaFoldDB" id="A0AAW5R1V1"/>
<dbReference type="GO" id="GO:0005886">
    <property type="term" value="C:plasma membrane"/>
    <property type="evidence" value="ECO:0007669"/>
    <property type="project" value="UniProtKB-SubCell"/>
</dbReference>
<keyword evidence="5 7" id="KW-1133">Transmembrane helix</keyword>
<dbReference type="PANTHER" id="PTHR30465:SF43">
    <property type="entry name" value="OLIGOPEPTIDE ABC TRANSPORTER, PERMEASE PROTEIN"/>
    <property type="match status" value="1"/>
</dbReference>
<dbReference type="Gene3D" id="1.10.3720.10">
    <property type="entry name" value="MetI-like"/>
    <property type="match status" value="1"/>
</dbReference>
<dbReference type="InterPro" id="IPR035906">
    <property type="entry name" value="MetI-like_sf"/>
</dbReference>
<comment type="caution">
    <text evidence="9">The sequence shown here is derived from an EMBL/GenBank/DDBJ whole genome shotgun (WGS) entry which is preliminary data.</text>
</comment>
<dbReference type="GO" id="GO:0055085">
    <property type="term" value="P:transmembrane transport"/>
    <property type="evidence" value="ECO:0007669"/>
    <property type="project" value="InterPro"/>
</dbReference>
<keyword evidence="3" id="KW-1003">Cell membrane</keyword>
<gene>
    <name evidence="9" type="ORF">MUB46_15750</name>
</gene>
<dbReference type="SUPFAM" id="SSF161098">
    <property type="entry name" value="MetI-like"/>
    <property type="match status" value="1"/>
</dbReference>
<dbReference type="EMBL" id="JALIDZ010000007">
    <property type="protein sequence ID" value="MCT8973315.1"/>
    <property type="molecule type" value="Genomic_DNA"/>
</dbReference>
<evidence type="ECO:0000256" key="5">
    <source>
        <dbReference type="ARBA" id="ARBA00022989"/>
    </source>
</evidence>
<reference evidence="9 10" key="1">
    <citation type="submission" date="2022-04" db="EMBL/GenBank/DDBJ databases">
        <authorList>
            <person name="Ye Y.-Q."/>
            <person name="Du Z.-J."/>
        </authorList>
    </citation>
    <scope>NUCLEOTIDE SEQUENCE [LARGE SCALE GENOMIC DNA]</scope>
    <source>
        <strain evidence="9 10">A6E488</strain>
    </source>
</reference>
<comment type="similarity">
    <text evidence="7">Belongs to the binding-protein-dependent transport system permease family.</text>
</comment>
<dbReference type="InterPro" id="IPR000515">
    <property type="entry name" value="MetI-like"/>
</dbReference>
<accession>A0AAW5R1V1</accession>
<evidence type="ECO:0000259" key="8">
    <source>
        <dbReference type="PROSITE" id="PS50928"/>
    </source>
</evidence>
<feature type="transmembrane region" description="Helical" evidence="7">
    <location>
        <begin position="199"/>
        <end position="219"/>
    </location>
</feature>
<comment type="subcellular location">
    <subcellularLocation>
        <location evidence="1 7">Cell membrane</location>
        <topology evidence="1 7">Multi-pass membrane protein</topology>
    </subcellularLocation>
</comment>
<dbReference type="Pfam" id="PF00528">
    <property type="entry name" value="BPD_transp_1"/>
    <property type="match status" value="1"/>
</dbReference>
<feature type="transmembrane region" description="Helical" evidence="7">
    <location>
        <begin position="145"/>
        <end position="169"/>
    </location>
</feature>
<dbReference type="PANTHER" id="PTHR30465">
    <property type="entry name" value="INNER MEMBRANE ABC TRANSPORTER"/>
    <property type="match status" value="1"/>
</dbReference>
<dbReference type="Proteomes" id="UP001320898">
    <property type="component" value="Unassembled WGS sequence"/>
</dbReference>
<evidence type="ECO:0000256" key="1">
    <source>
        <dbReference type="ARBA" id="ARBA00004651"/>
    </source>
</evidence>
<evidence type="ECO:0000313" key="9">
    <source>
        <dbReference type="EMBL" id="MCT8973315.1"/>
    </source>
</evidence>
<feature type="transmembrane region" description="Helical" evidence="7">
    <location>
        <begin position="110"/>
        <end position="133"/>
    </location>
</feature>
<sequence length="341" mass="37525">MLVYTLRRIAGMVPTLLAISFLVFFVIELPPGDYLSNQIAQLKAQGEASSVARLEFLRQEFALDEPFWKRYLIWIGAWSGPHGFSGLLQGDWGWSFEFARPVEEVVGPTLLLTVILNFTTVLFVYIVSFPIGIYSATRQYSWGDYGFTLLGYIGLATPNFLLGLIMLYLSNQWFGLSVGGLMAPEFVGQPWSTDKVLSVLAHLIIPTIVIGTSGTAGMIRRLRANLLDELHKQYVTTARSKGLAETRLLVKYPMRMALNPFIADIGNIIPSLVSGSVIVSVVLNLPTVGPILLTALQSQDQFLAGFIILFVSVLTLVGMLISDLLLAVVDPRIRLGAEAGR</sequence>
<feature type="transmembrane region" description="Helical" evidence="7">
    <location>
        <begin position="303"/>
        <end position="326"/>
    </location>
</feature>
<evidence type="ECO:0000313" key="10">
    <source>
        <dbReference type="Proteomes" id="UP001320898"/>
    </source>
</evidence>
<evidence type="ECO:0000256" key="6">
    <source>
        <dbReference type="ARBA" id="ARBA00023136"/>
    </source>
</evidence>
<organism evidence="9 10">
    <name type="scientific">Microbaculum marinisediminis</name>
    <dbReference type="NCBI Taxonomy" id="2931392"/>
    <lineage>
        <taxon>Bacteria</taxon>
        <taxon>Pseudomonadati</taxon>
        <taxon>Pseudomonadota</taxon>
        <taxon>Alphaproteobacteria</taxon>
        <taxon>Hyphomicrobiales</taxon>
        <taxon>Tepidamorphaceae</taxon>
        <taxon>Microbaculum</taxon>
    </lineage>
</organism>
<evidence type="ECO:0000256" key="2">
    <source>
        <dbReference type="ARBA" id="ARBA00022448"/>
    </source>
</evidence>
<keyword evidence="2 7" id="KW-0813">Transport</keyword>
<name>A0AAW5R1V1_9HYPH</name>
<protein>
    <submittedName>
        <fullName evidence="9">ABC transporter permease</fullName>
    </submittedName>
</protein>
<evidence type="ECO:0000256" key="3">
    <source>
        <dbReference type="ARBA" id="ARBA00022475"/>
    </source>
</evidence>
<feature type="domain" description="ABC transmembrane type-1" evidence="8">
    <location>
        <begin position="110"/>
        <end position="326"/>
    </location>
</feature>